<dbReference type="EMBL" id="BGZK01001131">
    <property type="protein sequence ID" value="GBP72055.1"/>
    <property type="molecule type" value="Genomic_DNA"/>
</dbReference>
<evidence type="ECO:0000256" key="1">
    <source>
        <dbReference type="SAM" id="MobiDB-lite"/>
    </source>
</evidence>
<protein>
    <submittedName>
        <fullName evidence="2">Uncharacterized protein</fullName>
    </submittedName>
</protein>
<gene>
    <name evidence="2" type="ORF">EVAR_48549_1</name>
</gene>
<dbReference type="Proteomes" id="UP000299102">
    <property type="component" value="Unassembled WGS sequence"/>
</dbReference>
<evidence type="ECO:0000313" key="3">
    <source>
        <dbReference type="Proteomes" id="UP000299102"/>
    </source>
</evidence>
<name>A0A4C1YCH9_EUMVA</name>
<proteinExistence type="predicted"/>
<feature type="compositionally biased region" description="Basic residues" evidence="1">
    <location>
        <begin position="74"/>
        <end position="83"/>
    </location>
</feature>
<evidence type="ECO:0000313" key="2">
    <source>
        <dbReference type="EMBL" id="GBP72055.1"/>
    </source>
</evidence>
<keyword evidence="3" id="KW-1185">Reference proteome</keyword>
<accession>A0A4C1YCH9</accession>
<feature type="region of interest" description="Disordered" evidence="1">
    <location>
        <begin position="74"/>
        <end position="102"/>
    </location>
</feature>
<organism evidence="2 3">
    <name type="scientific">Eumeta variegata</name>
    <name type="common">Bagworm moth</name>
    <name type="synonym">Eumeta japonica</name>
    <dbReference type="NCBI Taxonomy" id="151549"/>
    <lineage>
        <taxon>Eukaryota</taxon>
        <taxon>Metazoa</taxon>
        <taxon>Ecdysozoa</taxon>
        <taxon>Arthropoda</taxon>
        <taxon>Hexapoda</taxon>
        <taxon>Insecta</taxon>
        <taxon>Pterygota</taxon>
        <taxon>Neoptera</taxon>
        <taxon>Endopterygota</taxon>
        <taxon>Lepidoptera</taxon>
        <taxon>Glossata</taxon>
        <taxon>Ditrysia</taxon>
        <taxon>Tineoidea</taxon>
        <taxon>Psychidae</taxon>
        <taxon>Oiketicinae</taxon>
        <taxon>Eumeta</taxon>
    </lineage>
</organism>
<sequence>MSRLGKDMLLCFGHRERMNESGMIKQIYRENAVMERSTKVVLEYPVQTILVITKRNHEELQRAICQPARRVSAKRAALRRRRTTERSPPEMSESNQSCSKGHEAFPRHYRELQWKGINSSARWRRKGHCRRLRRGTSLSLVSL</sequence>
<reference evidence="2 3" key="1">
    <citation type="journal article" date="2019" name="Commun. Biol.">
        <title>The bagworm genome reveals a unique fibroin gene that provides high tensile strength.</title>
        <authorList>
            <person name="Kono N."/>
            <person name="Nakamura H."/>
            <person name="Ohtoshi R."/>
            <person name="Tomita M."/>
            <person name="Numata K."/>
            <person name="Arakawa K."/>
        </authorList>
    </citation>
    <scope>NUCLEOTIDE SEQUENCE [LARGE SCALE GENOMIC DNA]</scope>
</reference>
<comment type="caution">
    <text evidence="2">The sequence shown here is derived from an EMBL/GenBank/DDBJ whole genome shotgun (WGS) entry which is preliminary data.</text>
</comment>
<dbReference type="AlphaFoldDB" id="A0A4C1YCH9"/>